<comment type="similarity">
    <text evidence="1">Belongs to the chaperonin (HSP60) family.</text>
</comment>
<dbReference type="SUPFAM" id="SSF54849">
    <property type="entry name" value="GroEL-intermediate domain like"/>
    <property type="match status" value="1"/>
</dbReference>
<dbReference type="CDD" id="cd03344">
    <property type="entry name" value="GroEL"/>
    <property type="match status" value="1"/>
</dbReference>
<dbReference type="PANTHER" id="PTHR45633">
    <property type="entry name" value="60 KDA HEAT SHOCK PROTEIN, MITOCHONDRIAL"/>
    <property type="match status" value="1"/>
</dbReference>
<dbReference type="FunFam" id="3.50.7.10:FF:000001">
    <property type="entry name" value="60 kDa chaperonin"/>
    <property type="match status" value="1"/>
</dbReference>
<dbReference type="Gene3D" id="1.10.560.10">
    <property type="entry name" value="GroEL-like equatorial domain"/>
    <property type="match status" value="1"/>
</dbReference>
<evidence type="ECO:0000256" key="1">
    <source>
        <dbReference type="ARBA" id="ARBA00006607"/>
    </source>
</evidence>
<dbReference type="NCBIfam" id="NF009489">
    <property type="entry name" value="PRK12851.1"/>
    <property type="match status" value="1"/>
</dbReference>
<dbReference type="InterPro" id="IPR027410">
    <property type="entry name" value="TCP-1-like_intermed_sf"/>
</dbReference>
<dbReference type="GO" id="GO:0042026">
    <property type="term" value="P:protein refolding"/>
    <property type="evidence" value="ECO:0007669"/>
    <property type="project" value="InterPro"/>
</dbReference>
<dbReference type="GO" id="GO:0140662">
    <property type="term" value="F:ATP-dependent protein folding chaperone"/>
    <property type="evidence" value="ECO:0007669"/>
    <property type="project" value="InterPro"/>
</dbReference>
<reference evidence="3" key="1">
    <citation type="submission" date="2020-04" db="EMBL/GenBank/DDBJ databases">
        <authorList>
            <person name="Chiriac C."/>
            <person name="Salcher M."/>
            <person name="Ghai R."/>
            <person name="Kavagutti S V."/>
        </authorList>
    </citation>
    <scope>NUCLEOTIDE SEQUENCE</scope>
</reference>
<sequence>MAAKDVIFGNDSRSKMVEGVNILANAVKVTLGPKGRNVVIERSFGGPAVTKDGVTVAKEIELQDKLQNMGAQMVKEVASKTADNAGDGTTTATVLAQAIVKEGMKYVTSGHNPMDLKRGIDKAAVAAVEALGKISKPCETSEEIAQVGTISANSDAGIGKMIADAMAKVGKEGVITVENGKSLQDELDVVEGMQFDRGYLSPYFINNQDKQVVELDNPFILLFDKKITNIRDMIPVLEAVAKAGKPLLIVAEDVEGEALATLVVNNMRGTVKTCAIKAPGFGDRRKAMLEDLAILTGGKVIAEELGYTLDKVTADDLGMAGRVEISKENTIIIDGAGDPTAIEARVKAIRVQVEEATSDYDKEKLQERVAKLAGGVAVIRVGGATEVEVKEKKDRIDDALHATKAAVEDGIVPGGGVALVRAKQAIANLKGDNVDQQAGINIVLRAMEEPLRTIVSNAGESADVVLAAVSAGTGNYGYNAATEQYVDMLAAGVIDPTKVAKTALVNASSVAGLLLTTDCAIFDLPKDPNNPQPQMPNMM</sequence>
<dbReference type="Gene3D" id="3.30.260.10">
    <property type="entry name" value="TCP-1-like chaperonin intermediate domain"/>
    <property type="match status" value="1"/>
</dbReference>
<evidence type="ECO:0000256" key="2">
    <source>
        <dbReference type="ARBA" id="ARBA00023186"/>
    </source>
</evidence>
<dbReference type="NCBIfam" id="NF000592">
    <property type="entry name" value="PRK00013.1"/>
    <property type="match status" value="1"/>
</dbReference>
<dbReference type="NCBIfam" id="NF009488">
    <property type="entry name" value="PRK12850.1"/>
    <property type="match status" value="1"/>
</dbReference>
<dbReference type="InterPro" id="IPR027413">
    <property type="entry name" value="GROEL-like_equatorial_sf"/>
</dbReference>
<organism evidence="3">
    <name type="scientific">uncultured Caudovirales phage</name>
    <dbReference type="NCBI Taxonomy" id="2100421"/>
    <lineage>
        <taxon>Viruses</taxon>
        <taxon>Duplodnaviria</taxon>
        <taxon>Heunggongvirae</taxon>
        <taxon>Uroviricota</taxon>
        <taxon>Caudoviricetes</taxon>
        <taxon>Peduoviridae</taxon>
        <taxon>Maltschvirus</taxon>
        <taxon>Maltschvirus maltsch</taxon>
    </lineage>
</organism>
<accession>A0A6J5L348</accession>
<dbReference type="InterPro" id="IPR027409">
    <property type="entry name" value="GroEL-like_apical_dom_sf"/>
</dbReference>
<dbReference type="PRINTS" id="PR00298">
    <property type="entry name" value="CHAPERONIN60"/>
</dbReference>
<dbReference type="EMBL" id="LR796233">
    <property type="protein sequence ID" value="CAB4129128.1"/>
    <property type="molecule type" value="Genomic_DNA"/>
</dbReference>
<dbReference type="Pfam" id="PF00118">
    <property type="entry name" value="Cpn60_TCP1"/>
    <property type="match status" value="1"/>
</dbReference>
<dbReference type="SUPFAM" id="SSF48592">
    <property type="entry name" value="GroEL equatorial domain-like"/>
    <property type="match status" value="1"/>
</dbReference>
<dbReference type="GO" id="GO:0005524">
    <property type="term" value="F:ATP binding"/>
    <property type="evidence" value="ECO:0007669"/>
    <property type="project" value="InterPro"/>
</dbReference>
<dbReference type="SUPFAM" id="SSF52029">
    <property type="entry name" value="GroEL apical domain-like"/>
    <property type="match status" value="1"/>
</dbReference>
<evidence type="ECO:0000313" key="3">
    <source>
        <dbReference type="EMBL" id="CAB4129128.1"/>
    </source>
</evidence>
<gene>
    <name evidence="3" type="ORF">UFOVP112_226</name>
</gene>
<dbReference type="InterPro" id="IPR002423">
    <property type="entry name" value="Cpn60/GroEL/TCP-1"/>
</dbReference>
<dbReference type="InterPro" id="IPR001844">
    <property type="entry name" value="Cpn60/GroEL"/>
</dbReference>
<dbReference type="HAMAP" id="MF_00600">
    <property type="entry name" value="CH60"/>
    <property type="match status" value="1"/>
</dbReference>
<name>A0A6J5L348_9CAUD</name>
<proteinExistence type="inferred from homology"/>
<dbReference type="NCBIfam" id="NF009487">
    <property type="entry name" value="PRK12849.1"/>
    <property type="match status" value="1"/>
</dbReference>
<dbReference type="Gene3D" id="3.50.7.10">
    <property type="entry name" value="GroEL"/>
    <property type="match status" value="1"/>
</dbReference>
<dbReference type="NCBIfam" id="TIGR02348">
    <property type="entry name" value="GroEL"/>
    <property type="match status" value="1"/>
</dbReference>
<keyword evidence="2" id="KW-0143">Chaperone</keyword>
<protein>
    <submittedName>
        <fullName evidence="3">GroL Chaperonin GroEL (HSP60 family)</fullName>
    </submittedName>
</protein>